<dbReference type="InterPro" id="IPR035681">
    <property type="entry name" value="ComA-like_MBL"/>
</dbReference>
<evidence type="ECO:0000256" key="1">
    <source>
        <dbReference type="SAM" id="Phobius"/>
    </source>
</evidence>
<reference evidence="3 4" key="1">
    <citation type="journal article" date="2020" name="Int. J. Syst. Evol. Microbiol.">
        <title>Description of Erysipelothrix piscisicarius sp. nov., an emergent fish pathogen, and assessment of virulence using a tiger barb (Puntigrus tetrazona) infection model.</title>
        <authorList>
            <person name="Pomaranski E.K."/>
            <person name="Griffin M.J."/>
            <person name="Camus A.C."/>
            <person name="Armwood A.R."/>
            <person name="Shelley J."/>
            <person name="Waldbieser G.C."/>
            <person name="LaFrentz B.R."/>
            <person name="Garcia J.C."/>
            <person name="Yanong R."/>
            <person name="Soto E."/>
        </authorList>
    </citation>
    <scope>NUCLEOTIDE SEQUENCE [LARGE SCALE GENOMIC DNA]</scope>
    <source>
        <strain evidence="3 4">15TAL0474</strain>
    </source>
</reference>
<dbReference type="CDD" id="cd07731">
    <property type="entry name" value="ComA-like_MBL-fold"/>
    <property type="match status" value="1"/>
</dbReference>
<gene>
    <name evidence="3" type="ORF">EEI45_07410</name>
</gene>
<keyword evidence="4" id="KW-1185">Reference proteome</keyword>
<dbReference type="Pfam" id="PF00753">
    <property type="entry name" value="Lactamase_B"/>
    <property type="match status" value="1"/>
</dbReference>
<feature type="transmembrane region" description="Helical" evidence="1">
    <location>
        <begin position="39"/>
        <end position="64"/>
    </location>
</feature>
<accession>A0A3S8RNP4</accession>
<organism evidence="3 4">
    <name type="scientific">Erysipelothrix piscisicarius</name>
    <dbReference type="NCBI Taxonomy" id="2485784"/>
    <lineage>
        <taxon>Bacteria</taxon>
        <taxon>Bacillati</taxon>
        <taxon>Bacillota</taxon>
        <taxon>Erysipelotrichia</taxon>
        <taxon>Erysipelotrichales</taxon>
        <taxon>Erysipelotrichaceae</taxon>
        <taxon>Erysipelothrix</taxon>
    </lineage>
</organism>
<feature type="transmembrane region" description="Helical" evidence="1">
    <location>
        <begin position="12"/>
        <end position="32"/>
    </location>
</feature>
<dbReference type="RefSeq" id="WP_125164739.1">
    <property type="nucleotide sequence ID" value="NZ_CP034234.1"/>
</dbReference>
<dbReference type="EMBL" id="CP034234">
    <property type="protein sequence ID" value="AZK44578.1"/>
    <property type="molecule type" value="Genomic_DNA"/>
</dbReference>
<dbReference type="AlphaFoldDB" id="A0A3S8RNP4"/>
<feature type="transmembrane region" description="Helical" evidence="1">
    <location>
        <begin position="330"/>
        <end position="351"/>
    </location>
</feature>
<dbReference type="InterPro" id="IPR036866">
    <property type="entry name" value="RibonucZ/Hydroxyglut_hydro"/>
</dbReference>
<dbReference type="PANTHER" id="PTHR30619:SF7">
    <property type="entry name" value="BETA-LACTAMASE DOMAIN PROTEIN"/>
    <property type="match status" value="1"/>
</dbReference>
<dbReference type="Gene3D" id="3.60.15.10">
    <property type="entry name" value="Ribonuclease Z/Hydroxyacylglutathione hydrolase-like"/>
    <property type="match status" value="2"/>
</dbReference>
<keyword evidence="3" id="KW-0378">Hydrolase</keyword>
<feature type="transmembrane region" description="Helical" evidence="1">
    <location>
        <begin position="267"/>
        <end position="286"/>
    </location>
</feature>
<dbReference type="SUPFAM" id="SSF56281">
    <property type="entry name" value="Metallo-hydrolase/oxidoreductase"/>
    <property type="match status" value="1"/>
</dbReference>
<feature type="transmembrane region" description="Helical" evidence="1">
    <location>
        <begin position="306"/>
        <end position="323"/>
    </location>
</feature>
<dbReference type="KEGG" id="eri:EEI45_07410"/>
<evidence type="ECO:0000313" key="4">
    <source>
        <dbReference type="Proteomes" id="UP000278804"/>
    </source>
</evidence>
<evidence type="ECO:0000259" key="2">
    <source>
        <dbReference type="Pfam" id="PF00753"/>
    </source>
</evidence>
<dbReference type="Proteomes" id="UP000278804">
    <property type="component" value="Chromosome"/>
</dbReference>
<protein>
    <submittedName>
        <fullName evidence="3">MBL fold metallo-hydrolase</fullName>
    </submittedName>
</protein>
<keyword evidence="1" id="KW-1133">Transmembrane helix</keyword>
<proteinExistence type="predicted"/>
<dbReference type="GO" id="GO:0016787">
    <property type="term" value="F:hydrolase activity"/>
    <property type="evidence" value="ECO:0007669"/>
    <property type="project" value="UniProtKB-KW"/>
</dbReference>
<dbReference type="InterPro" id="IPR001279">
    <property type="entry name" value="Metallo-B-lactamas"/>
</dbReference>
<evidence type="ECO:0000313" key="3">
    <source>
        <dbReference type="EMBL" id="AZK44578.1"/>
    </source>
</evidence>
<name>A0A3S8RNP4_9FIRM</name>
<keyword evidence="1" id="KW-0812">Transmembrane</keyword>
<dbReference type="InterPro" id="IPR052159">
    <property type="entry name" value="Competence_DNA_uptake"/>
</dbReference>
<feature type="domain" description="Metallo-beta-lactamase" evidence="2">
    <location>
        <begin position="352"/>
        <end position="431"/>
    </location>
</feature>
<keyword evidence="1" id="KW-0472">Membrane</keyword>
<sequence length="575" mass="66574">MHLIYGMLLGTLVDGILLKICLGCAWTGLLCFRKHPHRFLFPLLFLLMTQIHQYSFPLGVVVAVDDTGLWLNRFNTKQRLLMNYTGEVGDLLWLLGNDVHSGNYIKVVKLPLIDSIYQTIHQYPYLESYFFERRESYLALISFQIRSLSELLIILKKRFQISISTHVINAGVTFWYQYLFGMNASNLNFLLRQVFSPHVTIIIVIFLLPKPLQNPSFLIIYGPLLISNLTSLCQHAPRWFIRFVLVFYSCKRLDLLSIVMVRVLKPIMGFIFLILYGCILLGLPLHYCDWFFAVMNTVNTWIEKRFTVYGAPPLICLLFLFKVKSNTSALMRILCIALMTLYNPCYTITFIDVDQGDCILIRTPFSLYTTLIDTGRPRAYPEVRRVLSAYGIQTIDQLIITHGDQDHNGSQNRVIKDYKVVNIIEEKGAQLKLLHELLYDKVYRTKNDNSLILGLKVKQYAFLFMGDASKEQERELLRFYHFDDPIFLIKLGHHGSRTATDSRFIQDLKPQFGLISSDPSQYGHPHKEVIDILKTNDVEVLETSKMGTIDFVFTPFFDYFVSNRGHFGIIGMVIR</sequence>
<feature type="transmembrane region" description="Helical" evidence="1">
    <location>
        <begin position="167"/>
        <end position="184"/>
    </location>
</feature>
<feature type="transmembrane region" description="Helical" evidence="1">
    <location>
        <begin position="190"/>
        <end position="208"/>
    </location>
</feature>
<dbReference type="PANTHER" id="PTHR30619">
    <property type="entry name" value="DNA INTERNALIZATION/COMPETENCE PROTEIN COMEC/REC2"/>
    <property type="match status" value="1"/>
</dbReference>